<dbReference type="SUPFAM" id="SSF54427">
    <property type="entry name" value="NTF2-like"/>
    <property type="match status" value="1"/>
</dbReference>
<reference evidence="1" key="1">
    <citation type="submission" date="2013-05" db="EMBL/GenBank/DDBJ databases">
        <title>Genome assembly of Cystobacter fuscus DSM 2262.</title>
        <authorList>
            <person name="Sharma G."/>
            <person name="Khatri I."/>
            <person name="Kaur C."/>
            <person name="Mayilraj S."/>
            <person name="Subramanian S."/>
        </authorList>
    </citation>
    <scope>NUCLEOTIDE SEQUENCE [LARGE SCALE GENOMIC DNA]</scope>
    <source>
        <strain evidence="1">DSM 2262</strain>
    </source>
</reference>
<dbReference type="EMBL" id="ANAH02000072">
    <property type="protein sequence ID" value="EPX55322.1"/>
    <property type="molecule type" value="Genomic_DNA"/>
</dbReference>
<dbReference type="AlphaFoldDB" id="S9NZ57"/>
<dbReference type="Gene3D" id="3.10.450.50">
    <property type="match status" value="1"/>
</dbReference>
<protein>
    <recommendedName>
        <fullName evidence="3">Ester cyclase</fullName>
    </recommendedName>
</protein>
<comment type="caution">
    <text evidence="1">The sequence shown here is derived from an EMBL/GenBank/DDBJ whole genome shotgun (WGS) entry which is preliminary data.</text>
</comment>
<name>S9NZ57_CYSF2</name>
<organism evidence="1 2">
    <name type="scientific">Cystobacter fuscus (strain ATCC 25194 / DSM 2262 / NBRC 100088 / M29)</name>
    <dbReference type="NCBI Taxonomy" id="1242864"/>
    <lineage>
        <taxon>Bacteria</taxon>
        <taxon>Pseudomonadati</taxon>
        <taxon>Myxococcota</taxon>
        <taxon>Myxococcia</taxon>
        <taxon>Myxococcales</taxon>
        <taxon>Cystobacterineae</taxon>
        <taxon>Archangiaceae</taxon>
        <taxon>Cystobacter</taxon>
    </lineage>
</organism>
<evidence type="ECO:0008006" key="3">
    <source>
        <dbReference type="Google" id="ProtNLM"/>
    </source>
</evidence>
<dbReference type="Pfam" id="PF07366">
    <property type="entry name" value="SnoaL"/>
    <property type="match status" value="1"/>
</dbReference>
<dbReference type="PANTHER" id="PTHR38436:SF1">
    <property type="entry name" value="ESTER CYCLASE"/>
    <property type="match status" value="1"/>
</dbReference>
<dbReference type="Proteomes" id="UP000011682">
    <property type="component" value="Unassembled WGS sequence"/>
</dbReference>
<keyword evidence="2" id="KW-1185">Reference proteome</keyword>
<proteinExistence type="predicted"/>
<evidence type="ECO:0000313" key="1">
    <source>
        <dbReference type="EMBL" id="EPX55322.1"/>
    </source>
</evidence>
<dbReference type="RefSeq" id="WP_002631690.1">
    <property type="nucleotide sequence ID" value="NZ_ANAH02000072.1"/>
</dbReference>
<dbReference type="GO" id="GO:0030638">
    <property type="term" value="P:polyketide metabolic process"/>
    <property type="evidence" value="ECO:0007669"/>
    <property type="project" value="InterPro"/>
</dbReference>
<evidence type="ECO:0000313" key="2">
    <source>
        <dbReference type="Proteomes" id="UP000011682"/>
    </source>
</evidence>
<dbReference type="InterPro" id="IPR032710">
    <property type="entry name" value="NTF2-like_dom_sf"/>
</dbReference>
<dbReference type="OrthoDB" id="5516081at2"/>
<dbReference type="InterPro" id="IPR009959">
    <property type="entry name" value="Cyclase_SnoaL-like"/>
</dbReference>
<dbReference type="eggNOG" id="COG5485">
    <property type="taxonomic scope" value="Bacteria"/>
</dbReference>
<dbReference type="PANTHER" id="PTHR38436">
    <property type="entry name" value="POLYKETIDE CYCLASE SNOAL-LIKE DOMAIN"/>
    <property type="match status" value="1"/>
</dbReference>
<sequence length="136" mass="15353">MDAAKARQFYEDFLNTLYIQRNVGRLGDFIAANIVSHPVYPGQTPGIQGFEQMTRAFLDTFSDISFRVDSFSQEGETFSCQLVMKAKHIGTFMGIPATGRTAEVVDNLRYRLENGKIVEYWSNVDTQSLQRQLSAA</sequence>
<gene>
    <name evidence="1" type="ORF">D187_009317</name>
</gene>
<accession>S9NZ57</accession>